<name>A0A415HGM4_9BACE</name>
<evidence type="ECO:0000313" key="1">
    <source>
        <dbReference type="EMBL" id="RHK91931.1"/>
    </source>
</evidence>
<proteinExistence type="predicted"/>
<dbReference type="Proteomes" id="UP000284417">
    <property type="component" value="Unassembled WGS sequence"/>
</dbReference>
<protein>
    <submittedName>
        <fullName evidence="1">Uncharacterized protein</fullName>
    </submittedName>
</protein>
<dbReference type="AlphaFoldDB" id="A0A415HGM4"/>
<dbReference type="RefSeq" id="WP_118408364.1">
    <property type="nucleotide sequence ID" value="NZ_QROC01000030.1"/>
</dbReference>
<comment type="caution">
    <text evidence="1">The sequence shown here is derived from an EMBL/GenBank/DDBJ whole genome shotgun (WGS) entry which is preliminary data.</text>
</comment>
<gene>
    <name evidence="1" type="ORF">DW042_18830</name>
</gene>
<organism evidence="1 2">
    <name type="scientific">Bacteroides xylanisolvens</name>
    <dbReference type="NCBI Taxonomy" id="371601"/>
    <lineage>
        <taxon>Bacteria</taxon>
        <taxon>Pseudomonadati</taxon>
        <taxon>Bacteroidota</taxon>
        <taxon>Bacteroidia</taxon>
        <taxon>Bacteroidales</taxon>
        <taxon>Bacteroidaceae</taxon>
        <taxon>Bacteroides</taxon>
    </lineage>
</organism>
<accession>A0A415HGM4</accession>
<sequence length="270" mass="31389">MKNIVTLIIFFSSWLTVYSQVNYTEAELKLKCDSIIEESNVLYRYEVAAWLFTDIFVSKPDIMETIQSYLIYQQGDTIKCIVIDNQSQCSYEASFLDELVPCTEVMMRRSLSEYEVRLINVKKKIQSAFDDDKKYPIYSYKDFPLNWILIPFKDGYKLYAISGTGKVRTIPFGNDYLFIADKEGEIQSWRKFHSGLLPVEATDEMPMINFPVHSHLKQEPFISATDICTFRLYYNQTGSTKFAVYSPALSIYFIYKLATNTITPTKDIDL</sequence>
<dbReference type="EMBL" id="QROC01000030">
    <property type="protein sequence ID" value="RHK91931.1"/>
    <property type="molecule type" value="Genomic_DNA"/>
</dbReference>
<reference evidence="1 2" key="1">
    <citation type="submission" date="2018-08" db="EMBL/GenBank/DDBJ databases">
        <title>A genome reference for cultivated species of the human gut microbiota.</title>
        <authorList>
            <person name="Zou Y."/>
            <person name="Xue W."/>
            <person name="Luo G."/>
        </authorList>
    </citation>
    <scope>NUCLEOTIDE SEQUENCE [LARGE SCALE GENOMIC DNA]</scope>
    <source>
        <strain evidence="1 2">AF39-6AC</strain>
    </source>
</reference>
<evidence type="ECO:0000313" key="2">
    <source>
        <dbReference type="Proteomes" id="UP000284417"/>
    </source>
</evidence>